<feature type="chain" id="PRO_5042246896" evidence="9">
    <location>
        <begin position="31"/>
        <end position="327"/>
    </location>
</feature>
<dbReference type="InterPro" id="IPR050727">
    <property type="entry name" value="GH43_arabinanases"/>
</dbReference>
<dbReference type="GO" id="GO:0005975">
    <property type="term" value="P:carbohydrate metabolic process"/>
    <property type="evidence" value="ECO:0007669"/>
    <property type="project" value="InterPro"/>
</dbReference>
<evidence type="ECO:0000256" key="7">
    <source>
        <dbReference type="PIRSR" id="PIRSR026534-2"/>
    </source>
</evidence>
<evidence type="ECO:0000313" key="11">
    <source>
        <dbReference type="Proteomes" id="UP001206128"/>
    </source>
</evidence>
<dbReference type="InterPro" id="IPR006710">
    <property type="entry name" value="Glyco_hydro_43"/>
</dbReference>
<reference evidence="10" key="1">
    <citation type="submission" date="2022-06" db="EMBL/GenBank/DDBJ databases">
        <title>Genomic Encyclopedia of Archaeal and Bacterial Type Strains, Phase II (KMG-II): from individual species to whole genera.</title>
        <authorList>
            <person name="Goeker M."/>
        </authorList>
    </citation>
    <scope>NUCLEOTIDE SEQUENCE</scope>
    <source>
        <strain evidence="10">DSM 43935</strain>
    </source>
</reference>
<dbReference type="InterPro" id="IPR016840">
    <property type="entry name" value="Glyco_hydro_43_endo_a_Ara-ase"/>
</dbReference>
<keyword evidence="9" id="KW-0732">Signal</keyword>
<comment type="pathway">
    <text evidence="1 5">Glycan metabolism; L-arabinan degradation.</text>
</comment>
<dbReference type="CDD" id="cd08998">
    <property type="entry name" value="GH43_Arb43a-like"/>
    <property type="match status" value="1"/>
</dbReference>
<keyword evidence="4 5" id="KW-0326">Glycosidase</keyword>
<evidence type="ECO:0000256" key="6">
    <source>
        <dbReference type="PIRSR" id="PIRSR026534-1"/>
    </source>
</evidence>
<feature type="binding site" evidence="7">
    <location>
        <position position="121"/>
    </location>
    <ligand>
        <name>substrate</name>
    </ligand>
</feature>
<evidence type="ECO:0000256" key="4">
    <source>
        <dbReference type="ARBA" id="ARBA00023295"/>
    </source>
</evidence>
<dbReference type="Gene3D" id="2.115.10.20">
    <property type="entry name" value="Glycosyl hydrolase domain, family 43"/>
    <property type="match status" value="1"/>
</dbReference>
<dbReference type="EMBL" id="JAMTCK010000002">
    <property type="protein sequence ID" value="MCP2164203.1"/>
    <property type="molecule type" value="Genomic_DNA"/>
</dbReference>
<evidence type="ECO:0000256" key="3">
    <source>
        <dbReference type="ARBA" id="ARBA00022801"/>
    </source>
</evidence>
<accession>A0AAE3GDN5</accession>
<feature type="binding site" evidence="7">
    <location>
        <begin position="156"/>
        <end position="159"/>
    </location>
    <ligand>
        <name>substrate</name>
    </ligand>
</feature>
<feature type="site" description="Important for catalytic activity, responsible for pKa modulation of the active site Glu and correct orientation of both the proton donor and substrate" evidence="8">
    <location>
        <position position="159"/>
    </location>
</feature>
<feature type="signal peptide" evidence="9">
    <location>
        <begin position="1"/>
        <end position="30"/>
    </location>
</feature>
<dbReference type="AlphaFoldDB" id="A0AAE3GDN5"/>
<evidence type="ECO:0000256" key="5">
    <source>
        <dbReference type="PIRNR" id="PIRNR026534"/>
    </source>
</evidence>
<evidence type="ECO:0000256" key="1">
    <source>
        <dbReference type="ARBA" id="ARBA00004834"/>
    </source>
</evidence>
<dbReference type="GO" id="GO:0046558">
    <property type="term" value="F:arabinan endo-1,5-alpha-L-arabinosidase activity"/>
    <property type="evidence" value="ECO:0007669"/>
    <property type="project" value="InterPro"/>
</dbReference>
<name>A0AAE3GDN5_9PSEU</name>
<dbReference type="RefSeq" id="WP_253767618.1">
    <property type="nucleotide sequence ID" value="NZ_JAMTCK010000002.1"/>
</dbReference>
<gene>
    <name evidence="10" type="ORF">LX83_001043</name>
</gene>
<protein>
    <submittedName>
        <fullName evidence="10">Arabinan endo-1,5-alpha-L-arabinosidase</fullName>
    </submittedName>
</protein>
<dbReference type="Proteomes" id="UP001206128">
    <property type="component" value="Unassembled WGS sequence"/>
</dbReference>
<organism evidence="10 11">
    <name type="scientific">Goodfellowiella coeruleoviolacea</name>
    <dbReference type="NCBI Taxonomy" id="334858"/>
    <lineage>
        <taxon>Bacteria</taxon>
        <taxon>Bacillati</taxon>
        <taxon>Actinomycetota</taxon>
        <taxon>Actinomycetes</taxon>
        <taxon>Pseudonocardiales</taxon>
        <taxon>Pseudonocardiaceae</taxon>
        <taxon>Goodfellowiella</taxon>
    </lineage>
</organism>
<evidence type="ECO:0000313" key="10">
    <source>
        <dbReference type="EMBL" id="MCP2164203.1"/>
    </source>
</evidence>
<dbReference type="InterPro" id="IPR023296">
    <property type="entry name" value="Glyco_hydro_beta-prop_sf"/>
</dbReference>
<keyword evidence="11" id="KW-1185">Reference proteome</keyword>
<comment type="similarity">
    <text evidence="2 5">Belongs to the glycosyl hydrolase 43 family.</text>
</comment>
<dbReference type="PANTHER" id="PTHR43301">
    <property type="entry name" value="ARABINAN ENDO-1,5-ALPHA-L-ARABINOSIDASE"/>
    <property type="match status" value="1"/>
</dbReference>
<proteinExistence type="inferred from homology"/>
<sequence>MGTTARRLPRLATAAGLALLLCTTATPAHAAYPGPGLVTGDVAAHDPSMIRTSSGYVLYSTHDRVEARTSTDRIAFARSGSALSGVPSWVYQYSGSGDVWAPDVSYHNGKYWLYYAASSFGSNNSAIGLATSSTGRPGSWTDQGVVYATTTSANHNAIDPALLVDAQGRWWLSFGSFWTGIKMIRIDPATGKRSTSDTKLYELARRSGSSTAVEAPYVIAHGGYYYLFVSFDLCCRGTSSTYRVMVGRSTSPTGPYTDRNGTSMMNGGGTEILASHGNIIGPGGQSVLSDSDGDLLVYHYYDGNAGGAVKLGVNLIGWDAQGWPYVY</sequence>
<dbReference type="PIRSF" id="PIRSF026534">
    <property type="entry name" value="Endo_alpha-L-arabinosidase"/>
    <property type="match status" value="1"/>
</dbReference>
<evidence type="ECO:0000256" key="2">
    <source>
        <dbReference type="ARBA" id="ARBA00009865"/>
    </source>
</evidence>
<evidence type="ECO:0000256" key="9">
    <source>
        <dbReference type="SAM" id="SignalP"/>
    </source>
</evidence>
<evidence type="ECO:0000256" key="8">
    <source>
        <dbReference type="PIRSR" id="PIRSR606710-2"/>
    </source>
</evidence>
<feature type="active site" description="Proton donor" evidence="6">
    <location>
        <position position="214"/>
    </location>
</feature>
<feature type="active site" description="Proton acceptor" evidence="6">
    <location>
        <position position="46"/>
    </location>
</feature>
<dbReference type="PANTHER" id="PTHR43301:SF3">
    <property type="entry name" value="ARABINAN ENDO-1,5-ALPHA-L-ARABINOSIDASE A-RELATED"/>
    <property type="match status" value="1"/>
</dbReference>
<feature type="binding site" evidence="7">
    <location>
        <position position="46"/>
    </location>
    <ligand>
        <name>substrate</name>
    </ligand>
</feature>
<feature type="binding site" evidence="7">
    <location>
        <begin position="176"/>
        <end position="178"/>
    </location>
    <ligand>
        <name>substrate</name>
    </ligand>
</feature>
<dbReference type="Pfam" id="PF04616">
    <property type="entry name" value="Glyco_hydro_43"/>
    <property type="match status" value="1"/>
</dbReference>
<keyword evidence="3 5" id="KW-0378">Hydrolase</keyword>
<dbReference type="SUPFAM" id="SSF75005">
    <property type="entry name" value="Arabinanase/levansucrase/invertase"/>
    <property type="match status" value="1"/>
</dbReference>
<comment type="caution">
    <text evidence="10">The sequence shown here is derived from an EMBL/GenBank/DDBJ whole genome shotgun (WGS) entry which is preliminary data.</text>
</comment>